<dbReference type="CDD" id="cd02440">
    <property type="entry name" value="AdoMet_MTases"/>
    <property type="match status" value="1"/>
</dbReference>
<sequence length="241" mass="26013">MRLDKFLLLKFGLRSRTYAENLILSGRVTVAGKTELRPAFDIDEDHPAEVEVIRDEDYASLGAYKLERALDGFSLSVEGLDAADIGCSNGGFTDLLLRRGARSVLAVDVGECALPERLLGDHRVTFLRANARDLGGVAPVGFLTADLSFISLTLVLPSLRSVIAPGGKAVVLVKPQFELGKSALDKRGVVKTEKLALSALHTVKDAAMRAGFLVLGSLPSPRRSEKMNREYLLLLAVPENA</sequence>
<keyword evidence="5" id="KW-0808">Transferase</keyword>
<dbReference type="PANTHER" id="PTHR32319">
    <property type="entry name" value="BACTERIAL HEMOLYSIN-LIKE PROTEIN"/>
    <property type="match status" value="1"/>
</dbReference>
<keyword evidence="5" id="KW-0489">Methyltransferase</keyword>
<evidence type="ECO:0000256" key="1">
    <source>
        <dbReference type="ARBA" id="ARBA00022884"/>
    </source>
</evidence>
<dbReference type="InterPro" id="IPR047048">
    <property type="entry name" value="TlyA"/>
</dbReference>
<evidence type="ECO:0000256" key="3">
    <source>
        <dbReference type="PROSITE-ProRule" id="PRU00182"/>
    </source>
</evidence>
<dbReference type="CDD" id="cd00165">
    <property type="entry name" value="S4"/>
    <property type="match status" value="1"/>
</dbReference>
<dbReference type="GO" id="GO:0003723">
    <property type="term" value="F:RNA binding"/>
    <property type="evidence" value="ECO:0007669"/>
    <property type="project" value="UniProtKB-KW"/>
</dbReference>
<comment type="similarity">
    <text evidence="2">Belongs to the TlyA family.</text>
</comment>
<keyword evidence="1 3" id="KW-0694">RNA-binding</keyword>
<name>A0A9D1N8X7_9FIRM</name>
<proteinExistence type="inferred from homology"/>
<evidence type="ECO:0000259" key="4">
    <source>
        <dbReference type="SMART" id="SM00363"/>
    </source>
</evidence>
<dbReference type="AlphaFoldDB" id="A0A9D1N8X7"/>
<dbReference type="InterPro" id="IPR029063">
    <property type="entry name" value="SAM-dependent_MTases_sf"/>
</dbReference>
<dbReference type="SUPFAM" id="SSF55174">
    <property type="entry name" value="Alpha-L RNA-binding motif"/>
    <property type="match status" value="1"/>
</dbReference>
<dbReference type="PROSITE" id="PS50889">
    <property type="entry name" value="S4"/>
    <property type="match status" value="1"/>
</dbReference>
<evidence type="ECO:0000313" key="5">
    <source>
        <dbReference type="EMBL" id="HIU98475.1"/>
    </source>
</evidence>
<feature type="domain" description="RNA-binding S4" evidence="4">
    <location>
        <begin position="1"/>
        <end position="67"/>
    </location>
</feature>
<dbReference type="Pfam" id="PF01728">
    <property type="entry name" value="FtsJ"/>
    <property type="match status" value="1"/>
</dbReference>
<reference evidence="5" key="2">
    <citation type="journal article" date="2021" name="PeerJ">
        <title>Extensive microbial diversity within the chicken gut microbiome revealed by metagenomics and culture.</title>
        <authorList>
            <person name="Gilroy R."/>
            <person name="Ravi A."/>
            <person name="Getino M."/>
            <person name="Pursley I."/>
            <person name="Horton D.L."/>
            <person name="Alikhan N.F."/>
            <person name="Baker D."/>
            <person name="Gharbi K."/>
            <person name="Hall N."/>
            <person name="Watson M."/>
            <person name="Adriaenssens E.M."/>
            <person name="Foster-Nyarko E."/>
            <person name="Jarju S."/>
            <person name="Secka A."/>
            <person name="Antonio M."/>
            <person name="Oren A."/>
            <person name="Chaudhuri R.R."/>
            <person name="La Ragione R."/>
            <person name="Hildebrand F."/>
            <person name="Pallen M.J."/>
        </authorList>
    </citation>
    <scope>NUCLEOTIDE SEQUENCE</scope>
    <source>
        <strain evidence="5">10406</strain>
    </source>
</reference>
<dbReference type="Gene3D" id="3.40.50.150">
    <property type="entry name" value="Vaccinia Virus protein VP39"/>
    <property type="match status" value="1"/>
</dbReference>
<dbReference type="GO" id="GO:0008168">
    <property type="term" value="F:methyltransferase activity"/>
    <property type="evidence" value="ECO:0007669"/>
    <property type="project" value="UniProtKB-KW"/>
</dbReference>
<dbReference type="Gene3D" id="3.10.290.10">
    <property type="entry name" value="RNA-binding S4 domain"/>
    <property type="match status" value="1"/>
</dbReference>
<evidence type="ECO:0000256" key="2">
    <source>
        <dbReference type="ARBA" id="ARBA00029460"/>
    </source>
</evidence>
<dbReference type="GO" id="GO:0032259">
    <property type="term" value="P:methylation"/>
    <property type="evidence" value="ECO:0007669"/>
    <property type="project" value="UniProtKB-KW"/>
</dbReference>
<reference evidence="5" key="1">
    <citation type="submission" date="2020-10" db="EMBL/GenBank/DDBJ databases">
        <authorList>
            <person name="Gilroy R."/>
        </authorList>
    </citation>
    <scope>NUCLEOTIDE SEQUENCE</scope>
    <source>
        <strain evidence="5">10406</strain>
    </source>
</reference>
<organism evidence="5 6">
    <name type="scientific">Candidatus Limadaptatus stercoripullorum</name>
    <dbReference type="NCBI Taxonomy" id="2840846"/>
    <lineage>
        <taxon>Bacteria</taxon>
        <taxon>Bacillati</taxon>
        <taxon>Bacillota</taxon>
        <taxon>Clostridia</taxon>
        <taxon>Eubacteriales</taxon>
        <taxon>Candidatus Limadaptatus</taxon>
    </lineage>
</organism>
<dbReference type="SUPFAM" id="SSF53335">
    <property type="entry name" value="S-adenosyl-L-methionine-dependent methyltransferases"/>
    <property type="match status" value="1"/>
</dbReference>
<dbReference type="SMART" id="SM00363">
    <property type="entry name" value="S4"/>
    <property type="match status" value="1"/>
</dbReference>
<dbReference type="Pfam" id="PF01479">
    <property type="entry name" value="S4"/>
    <property type="match status" value="1"/>
</dbReference>
<gene>
    <name evidence="5" type="ORF">IAC73_01355</name>
</gene>
<dbReference type="InterPro" id="IPR002942">
    <property type="entry name" value="S4_RNA-bd"/>
</dbReference>
<dbReference type="InterPro" id="IPR036986">
    <property type="entry name" value="S4_RNA-bd_sf"/>
</dbReference>
<dbReference type="Proteomes" id="UP000886857">
    <property type="component" value="Unassembled WGS sequence"/>
</dbReference>
<dbReference type="EMBL" id="DVOE01000016">
    <property type="protein sequence ID" value="HIU98475.1"/>
    <property type="molecule type" value="Genomic_DNA"/>
</dbReference>
<evidence type="ECO:0000313" key="6">
    <source>
        <dbReference type="Proteomes" id="UP000886857"/>
    </source>
</evidence>
<dbReference type="PANTHER" id="PTHR32319:SF0">
    <property type="entry name" value="BACTERIAL HEMOLYSIN-LIKE PROTEIN"/>
    <property type="match status" value="1"/>
</dbReference>
<accession>A0A9D1N8X7</accession>
<protein>
    <submittedName>
        <fullName evidence="5">TlyA family RNA methyltransferase</fullName>
    </submittedName>
</protein>
<comment type="caution">
    <text evidence="5">The sequence shown here is derived from an EMBL/GenBank/DDBJ whole genome shotgun (WGS) entry which is preliminary data.</text>
</comment>
<dbReference type="InterPro" id="IPR002877">
    <property type="entry name" value="RNA_MeTrfase_FtsJ_dom"/>
</dbReference>